<dbReference type="EMBL" id="MU863652">
    <property type="protein sequence ID" value="KAK4099097.1"/>
    <property type="molecule type" value="Genomic_DNA"/>
</dbReference>
<evidence type="ECO:0000313" key="1">
    <source>
        <dbReference type="EMBL" id="KAK4099097.1"/>
    </source>
</evidence>
<evidence type="ECO:0000313" key="2">
    <source>
        <dbReference type="Proteomes" id="UP001305647"/>
    </source>
</evidence>
<organism evidence="1 2">
    <name type="scientific">Parathielavia hyrcaniae</name>
    <dbReference type="NCBI Taxonomy" id="113614"/>
    <lineage>
        <taxon>Eukaryota</taxon>
        <taxon>Fungi</taxon>
        <taxon>Dikarya</taxon>
        <taxon>Ascomycota</taxon>
        <taxon>Pezizomycotina</taxon>
        <taxon>Sordariomycetes</taxon>
        <taxon>Sordariomycetidae</taxon>
        <taxon>Sordariales</taxon>
        <taxon>Chaetomiaceae</taxon>
        <taxon>Parathielavia</taxon>
    </lineage>
</organism>
<proteinExistence type="predicted"/>
<protein>
    <submittedName>
        <fullName evidence="1">Uncharacterized protein</fullName>
    </submittedName>
</protein>
<accession>A0AAN6Q143</accession>
<dbReference type="Proteomes" id="UP001305647">
    <property type="component" value="Unassembled WGS sequence"/>
</dbReference>
<reference evidence="1" key="1">
    <citation type="journal article" date="2023" name="Mol. Phylogenet. Evol.">
        <title>Genome-scale phylogeny and comparative genomics of the fungal order Sordariales.</title>
        <authorList>
            <person name="Hensen N."/>
            <person name="Bonometti L."/>
            <person name="Westerberg I."/>
            <person name="Brannstrom I.O."/>
            <person name="Guillou S."/>
            <person name="Cros-Aarteil S."/>
            <person name="Calhoun S."/>
            <person name="Haridas S."/>
            <person name="Kuo A."/>
            <person name="Mondo S."/>
            <person name="Pangilinan J."/>
            <person name="Riley R."/>
            <person name="LaButti K."/>
            <person name="Andreopoulos B."/>
            <person name="Lipzen A."/>
            <person name="Chen C."/>
            <person name="Yan M."/>
            <person name="Daum C."/>
            <person name="Ng V."/>
            <person name="Clum A."/>
            <person name="Steindorff A."/>
            <person name="Ohm R.A."/>
            <person name="Martin F."/>
            <person name="Silar P."/>
            <person name="Natvig D.O."/>
            <person name="Lalanne C."/>
            <person name="Gautier V."/>
            <person name="Ament-Velasquez S.L."/>
            <person name="Kruys A."/>
            <person name="Hutchinson M.I."/>
            <person name="Powell A.J."/>
            <person name="Barry K."/>
            <person name="Miller A.N."/>
            <person name="Grigoriev I.V."/>
            <person name="Debuchy R."/>
            <person name="Gladieux P."/>
            <person name="Hiltunen Thoren M."/>
            <person name="Johannesson H."/>
        </authorList>
    </citation>
    <scope>NUCLEOTIDE SEQUENCE</scope>
    <source>
        <strain evidence="1">CBS 757.83</strain>
    </source>
</reference>
<comment type="caution">
    <text evidence="1">The sequence shown here is derived from an EMBL/GenBank/DDBJ whole genome shotgun (WGS) entry which is preliminary data.</text>
</comment>
<dbReference type="AlphaFoldDB" id="A0AAN6Q143"/>
<gene>
    <name evidence="1" type="ORF">N658DRAFT_173704</name>
</gene>
<name>A0AAN6Q143_9PEZI</name>
<sequence length="191" mass="20434">MLVRGFTPSPCVTGIFGPSFHRRSAVMNHEVKTALFDRRPPRTRKGHLANPNTVNEHARMAGLSCMGSTYLQRSRKSQRILFIPRRSGVLADAIATNLQLNRPTSATPAPPFAGRNASSPAAQAHRCIATRVCMAACGHGGVLQPKHRNQQPYGPYLAASTASCLSGATRRALARGRGPTECQFGGKACTG</sequence>
<keyword evidence="2" id="KW-1185">Reference proteome</keyword>
<reference evidence="1" key="2">
    <citation type="submission" date="2023-05" db="EMBL/GenBank/DDBJ databases">
        <authorList>
            <consortium name="Lawrence Berkeley National Laboratory"/>
            <person name="Steindorff A."/>
            <person name="Hensen N."/>
            <person name="Bonometti L."/>
            <person name="Westerberg I."/>
            <person name="Brannstrom I.O."/>
            <person name="Guillou S."/>
            <person name="Cros-Aarteil S."/>
            <person name="Calhoun S."/>
            <person name="Haridas S."/>
            <person name="Kuo A."/>
            <person name="Mondo S."/>
            <person name="Pangilinan J."/>
            <person name="Riley R."/>
            <person name="Labutti K."/>
            <person name="Andreopoulos B."/>
            <person name="Lipzen A."/>
            <person name="Chen C."/>
            <person name="Yanf M."/>
            <person name="Daum C."/>
            <person name="Ng V."/>
            <person name="Clum A."/>
            <person name="Ohm R."/>
            <person name="Martin F."/>
            <person name="Silar P."/>
            <person name="Natvig D."/>
            <person name="Lalanne C."/>
            <person name="Gautier V."/>
            <person name="Ament-Velasquez S.L."/>
            <person name="Kruys A."/>
            <person name="Hutchinson M.I."/>
            <person name="Powell A.J."/>
            <person name="Barry K."/>
            <person name="Miller A.N."/>
            <person name="Grigoriev I.V."/>
            <person name="Debuchy R."/>
            <person name="Gladieux P."/>
            <person name="Thoren M.H."/>
            <person name="Johannesson H."/>
        </authorList>
    </citation>
    <scope>NUCLEOTIDE SEQUENCE</scope>
    <source>
        <strain evidence="1">CBS 757.83</strain>
    </source>
</reference>